<dbReference type="InterPro" id="IPR002307">
    <property type="entry name" value="Tyr-tRNA-ligase"/>
</dbReference>
<evidence type="ECO:0000256" key="5">
    <source>
        <dbReference type="ARBA" id="ARBA00022598"/>
    </source>
</evidence>
<dbReference type="InterPro" id="IPR001412">
    <property type="entry name" value="aa-tRNA-synth_I_CS"/>
</dbReference>
<comment type="subunit">
    <text evidence="4">Homodimer.</text>
</comment>
<dbReference type="PANTHER" id="PTHR11766:SF0">
    <property type="entry name" value="TYROSINE--TRNA LIGASE, MITOCHONDRIAL"/>
    <property type="match status" value="1"/>
</dbReference>
<dbReference type="InterPro" id="IPR002305">
    <property type="entry name" value="aa-tRNA-synth_Ic"/>
</dbReference>
<comment type="function">
    <text evidence="1">Catalyzes the attachment of tyrosine to tRNA(Tyr) in a two-step reaction: tyrosine is first activated by ATP to form Tyr-AMP and then transferred to the acceptor end of tRNA(Tyr).</text>
</comment>
<evidence type="ECO:0000256" key="4">
    <source>
        <dbReference type="ARBA" id="ARBA00011738"/>
    </source>
</evidence>
<keyword evidence="7 13" id="KW-0067">ATP-binding</keyword>
<evidence type="ECO:0000256" key="9">
    <source>
        <dbReference type="ARBA" id="ARBA00022946"/>
    </source>
</evidence>
<dbReference type="GO" id="GO:0003723">
    <property type="term" value="F:RNA binding"/>
    <property type="evidence" value="ECO:0007669"/>
    <property type="project" value="InterPro"/>
</dbReference>
<dbReference type="PANTHER" id="PTHR11766">
    <property type="entry name" value="TYROSYL-TRNA SYNTHETASE"/>
    <property type="match status" value="1"/>
</dbReference>
<sequence>MLLKLHKKCVLRGFLSIQRYYSNRNMLRLKERGMLQDIFPDTAANSVTDMMNAKHQTVYAGFDPTADSLHVGNLLVLVNLIHWQRGGHNTIALVGGATAKIGDPSGRTSEREEMLFRIIDENVDGIYRDIKTVFDNHEKYIWQDKDKLKPVRIVNNEEWYSKICATDLIGRTGRYLRMGTLLSRTSVQSRLESPQGMSFTEFSYQLFQAYDFMHLFKEYNCQFQIGGNDQMGNIMSGHELISKACKKPVYGITVPLITTEMGDKFGKSAGNAVWLNGNKTSPFTYYQFWMRQTDNDVEKMLKLFTFDTVGSIKDLMRRHREKPELQLPQRRLAEQATLLVHGKEGLEKAKRASEVMYGGNLEVLGQMTAQEVCNLFEGCTIVEVLPEIGQSIMELTIKIGCFPTTTDALRIISAGGFYINQQKAQNPNEVINMNVHRLANNISLLRVGKRNYYVVKWLS</sequence>
<keyword evidence="5 13" id="KW-0436">Ligase</keyword>
<keyword evidence="8 13" id="KW-0648">Protein biosynthesis</keyword>
<dbReference type="Gene3D" id="3.40.50.620">
    <property type="entry name" value="HUPs"/>
    <property type="match status" value="1"/>
</dbReference>
<comment type="catalytic activity">
    <reaction evidence="12 13">
        <text>tRNA(Tyr) + L-tyrosine + ATP = L-tyrosyl-tRNA(Tyr) + AMP + diphosphate + H(+)</text>
        <dbReference type="Rhea" id="RHEA:10220"/>
        <dbReference type="Rhea" id="RHEA-COMP:9706"/>
        <dbReference type="Rhea" id="RHEA-COMP:9707"/>
        <dbReference type="ChEBI" id="CHEBI:15378"/>
        <dbReference type="ChEBI" id="CHEBI:30616"/>
        <dbReference type="ChEBI" id="CHEBI:33019"/>
        <dbReference type="ChEBI" id="CHEBI:58315"/>
        <dbReference type="ChEBI" id="CHEBI:78442"/>
        <dbReference type="ChEBI" id="CHEBI:78536"/>
        <dbReference type="ChEBI" id="CHEBI:456215"/>
        <dbReference type="EC" id="6.1.1.1"/>
    </reaction>
</comment>
<evidence type="ECO:0000313" key="15">
    <source>
        <dbReference type="Proteomes" id="UP001154078"/>
    </source>
</evidence>
<dbReference type="FunFam" id="3.10.290.10:FF:000017">
    <property type="entry name" value="Tyrosine--tRNA ligase"/>
    <property type="match status" value="1"/>
</dbReference>
<dbReference type="InterPro" id="IPR036986">
    <property type="entry name" value="S4_RNA-bd_sf"/>
</dbReference>
<dbReference type="FunFam" id="1.10.240.10:FF:000001">
    <property type="entry name" value="Tyrosine--tRNA ligase"/>
    <property type="match status" value="1"/>
</dbReference>
<accession>A0A9P0FPN2</accession>
<dbReference type="CDD" id="cd00805">
    <property type="entry name" value="TyrRS_core"/>
    <property type="match status" value="1"/>
</dbReference>
<dbReference type="InterPro" id="IPR014729">
    <property type="entry name" value="Rossmann-like_a/b/a_fold"/>
</dbReference>
<evidence type="ECO:0000256" key="8">
    <source>
        <dbReference type="ARBA" id="ARBA00022917"/>
    </source>
</evidence>
<reference evidence="14" key="1">
    <citation type="submission" date="2021-12" db="EMBL/GenBank/DDBJ databases">
        <authorList>
            <person name="King R."/>
        </authorList>
    </citation>
    <scope>NUCLEOTIDE SEQUENCE</scope>
</reference>
<dbReference type="EC" id="6.1.1.1" evidence="13"/>
<evidence type="ECO:0000256" key="3">
    <source>
        <dbReference type="ARBA" id="ARBA00005594"/>
    </source>
</evidence>
<keyword evidence="9" id="KW-0809">Transit peptide</keyword>
<dbReference type="SUPFAM" id="SSF52374">
    <property type="entry name" value="Nucleotidylyl transferase"/>
    <property type="match status" value="1"/>
</dbReference>
<dbReference type="NCBIfam" id="TIGR00234">
    <property type="entry name" value="tyrS"/>
    <property type="match status" value="1"/>
</dbReference>
<dbReference type="GO" id="GO:0005829">
    <property type="term" value="C:cytosol"/>
    <property type="evidence" value="ECO:0007669"/>
    <property type="project" value="TreeGrafter"/>
</dbReference>
<dbReference type="GO" id="GO:0004831">
    <property type="term" value="F:tyrosine-tRNA ligase activity"/>
    <property type="evidence" value="ECO:0007669"/>
    <property type="project" value="UniProtKB-EC"/>
</dbReference>
<organism evidence="14 15">
    <name type="scientific">Brassicogethes aeneus</name>
    <name type="common">Rape pollen beetle</name>
    <name type="synonym">Meligethes aeneus</name>
    <dbReference type="NCBI Taxonomy" id="1431903"/>
    <lineage>
        <taxon>Eukaryota</taxon>
        <taxon>Metazoa</taxon>
        <taxon>Ecdysozoa</taxon>
        <taxon>Arthropoda</taxon>
        <taxon>Hexapoda</taxon>
        <taxon>Insecta</taxon>
        <taxon>Pterygota</taxon>
        <taxon>Neoptera</taxon>
        <taxon>Endopterygota</taxon>
        <taxon>Coleoptera</taxon>
        <taxon>Polyphaga</taxon>
        <taxon>Cucujiformia</taxon>
        <taxon>Nitidulidae</taxon>
        <taxon>Meligethinae</taxon>
        <taxon>Brassicogethes</taxon>
    </lineage>
</organism>
<proteinExistence type="inferred from homology"/>
<keyword evidence="10" id="KW-0496">Mitochondrion</keyword>
<evidence type="ECO:0000256" key="6">
    <source>
        <dbReference type="ARBA" id="ARBA00022741"/>
    </source>
</evidence>
<keyword evidence="6 13" id="KW-0547">Nucleotide-binding</keyword>
<keyword evidence="15" id="KW-1185">Reference proteome</keyword>
<dbReference type="OrthoDB" id="337870at2759"/>
<gene>
    <name evidence="14" type="ORF">MELIAE_LOCUS12688</name>
</gene>
<protein>
    <recommendedName>
        <fullName evidence="13">Tyrosine--tRNA ligase</fullName>
        <ecNumber evidence="13">6.1.1.1</ecNumber>
    </recommendedName>
    <alternativeName>
        <fullName evidence="13">Tyrosyl-tRNA synthetase</fullName>
    </alternativeName>
</protein>
<dbReference type="GO" id="GO:0006437">
    <property type="term" value="P:tyrosyl-tRNA aminoacylation"/>
    <property type="evidence" value="ECO:0007669"/>
    <property type="project" value="InterPro"/>
</dbReference>
<dbReference type="FunFam" id="3.40.50.620:FF:000107">
    <property type="entry name" value="Tyrosine--tRNA ligase"/>
    <property type="match status" value="1"/>
</dbReference>
<dbReference type="GO" id="GO:0005524">
    <property type="term" value="F:ATP binding"/>
    <property type="evidence" value="ECO:0007669"/>
    <property type="project" value="UniProtKB-KW"/>
</dbReference>
<evidence type="ECO:0000256" key="10">
    <source>
        <dbReference type="ARBA" id="ARBA00023128"/>
    </source>
</evidence>
<keyword evidence="11 13" id="KW-0030">Aminoacyl-tRNA synthetase</keyword>
<dbReference type="InterPro" id="IPR024088">
    <property type="entry name" value="Tyr-tRNA-ligase_bac-type"/>
</dbReference>
<evidence type="ECO:0000256" key="13">
    <source>
        <dbReference type="RuleBase" id="RU361234"/>
    </source>
</evidence>
<dbReference type="AlphaFoldDB" id="A0A9P0FPN2"/>
<evidence type="ECO:0000256" key="7">
    <source>
        <dbReference type="ARBA" id="ARBA00022840"/>
    </source>
</evidence>
<evidence type="ECO:0000256" key="11">
    <source>
        <dbReference type="ARBA" id="ARBA00023146"/>
    </source>
</evidence>
<dbReference type="SUPFAM" id="SSF55174">
    <property type="entry name" value="Alpha-L RNA-binding motif"/>
    <property type="match status" value="1"/>
</dbReference>
<dbReference type="PROSITE" id="PS00178">
    <property type="entry name" value="AA_TRNA_LIGASE_I"/>
    <property type="match status" value="1"/>
</dbReference>
<name>A0A9P0FPN2_BRAAE</name>
<dbReference type="Proteomes" id="UP001154078">
    <property type="component" value="Chromosome 9"/>
</dbReference>
<evidence type="ECO:0000256" key="1">
    <source>
        <dbReference type="ARBA" id="ARBA00002025"/>
    </source>
</evidence>
<dbReference type="EMBL" id="OV121140">
    <property type="protein sequence ID" value="CAH0564055.1"/>
    <property type="molecule type" value="Genomic_DNA"/>
</dbReference>
<dbReference type="Pfam" id="PF00579">
    <property type="entry name" value="tRNA-synt_1b"/>
    <property type="match status" value="1"/>
</dbReference>
<dbReference type="PRINTS" id="PR01040">
    <property type="entry name" value="TRNASYNTHTYR"/>
</dbReference>
<comment type="similarity">
    <text evidence="3 13">Belongs to the class-I aminoacyl-tRNA synthetase family.</text>
</comment>
<evidence type="ECO:0000256" key="2">
    <source>
        <dbReference type="ARBA" id="ARBA00004305"/>
    </source>
</evidence>
<dbReference type="GO" id="GO:0005759">
    <property type="term" value="C:mitochondrial matrix"/>
    <property type="evidence" value="ECO:0007669"/>
    <property type="project" value="UniProtKB-SubCell"/>
</dbReference>
<evidence type="ECO:0000256" key="12">
    <source>
        <dbReference type="ARBA" id="ARBA00048248"/>
    </source>
</evidence>
<evidence type="ECO:0000313" key="14">
    <source>
        <dbReference type="EMBL" id="CAH0564055.1"/>
    </source>
</evidence>
<comment type="subcellular location">
    <subcellularLocation>
        <location evidence="2">Mitochondrion matrix</location>
    </subcellularLocation>
</comment>
<dbReference type="Gene3D" id="1.10.240.10">
    <property type="entry name" value="Tyrosyl-Transfer RNA Synthetase"/>
    <property type="match status" value="1"/>
</dbReference>
<dbReference type="Gene3D" id="3.10.290.10">
    <property type="entry name" value="RNA-binding S4 domain"/>
    <property type="match status" value="1"/>
</dbReference>